<dbReference type="InterPro" id="IPR014284">
    <property type="entry name" value="RNA_pol_sigma-70_dom"/>
</dbReference>
<dbReference type="Pfam" id="PF04542">
    <property type="entry name" value="Sigma70_r2"/>
    <property type="match status" value="1"/>
</dbReference>
<dbReference type="SUPFAM" id="SSF88659">
    <property type="entry name" value="Sigma3 and sigma4 domains of RNA polymerase sigma factors"/>
    <property type="match status" value="1"/>
</dbReference>
<evidence type="ECO:0000256" key="3">
    <source>
        <dbReference type="ARBA" id="ARBA00023082"/>
    </source>
</evidence>
<dbReference type="EMBL" id="UOFS01000034">
    <property type="protein sequence ID" value="VAW97857.1"/>
    <property type="molecule type" value="Genomic_DNA"/>
</dbReference>
<dbReference type="GO" id="GO:0016987">
    <property type="term" value="F:sigma factor activity"/>
    <property type="evidence" value="ECO:0007669"/>
    <property type="project" value="UniProtKB-KW"/>
</dbReference>
<evidence type="ECO:0000259" key="5">
    <source>
        <dbReference type="Pfam" id="PF04542"/>
    </source>
</evidence>
<dbReference type="SUPFAM" id="SSF88946">
    <property type="entry name" value="Sigma2 domain of RNA polymerase sigma factors"/>
    <property type="match status" value="1"/>
</dbReference>
<evidence type="ECO:0000313" key="7">
    <source>
        <dbReference type="EMBL" id="VAW97857.1"/>
    </source>
</evidence>
<comment type="similarity">
    <text evidence="1">Belongs to the sigma-70 factor family. ECF subfamily.</text>
</comment>
<dbReference type="InterPro" id="IPR007627">
    <property type="entry name" value="RNA_pol_sigma70_r2"/>
</dbReference>
<dbReference type="Pfam" id="PF08281">
    <property type="entry name" value="Sigma70_r4_2"/>
    <property type="match status" value="1"/>
</dbReference>
<proteinExistence type="inferred from homology"/>
<dbReference type="Gene3D" id="1.10.1740.10">
    <property type="match status" value="1"/>
</dbReference>
<keyword evidence="3" id="KW-0731">Sigma factor</keyword>
<dbReference type="GO" id="GO:0006352">
    <property type="term" value="P:DNA-templated transcription initiation"/>
    <property type="evidence" value="ECO:0007669"/>
    <property type="project" value="InterPro"/>
</dbReference>
<dbReference type="Gene3D" id="1.10.10.10">
    <property type="entry name" value="Winged helix-like DNA-binding domain superfamily/Winged helix DNA-binding domain"/>
    <property type="match status" value="1"/>
</dbReference>
<dbReference type="NCBIfam" id="TIGR02937">
    <property type="entry name" value="sigma70-ECF"/>
    <property type="match status" value="1"/>
</dbReference>
<feature type="domain" description="RNA polymerase sigma factor 70 region 4 type 2" evidence="6">
    <location>
        <begin position="122"/>
        <end position="174"/>
    </location>
</feature>
<gene>
    <name evidence="7" type="ORF">MNBD_GAMMA22-371</name>
</gene>
<organism evidence="7">
    <name type="scientific">hydrothermal vent metagenome</name>
    <dbReference type="NCBI Taxonomy" id="652676"/>
    <lineage>
        <taxon>unclassified sequences</taxon>
        <taxon>metagenomes</taxon>
        <taxon>ecological metagenomes</taxon>
    </lineage>
</organism>
<reference evidence="7" key="1">
    <citation type="submission" date="2018-06" db="EMBL/GenBank/DDBJ databases">
        <authorList>
            <person name="Zhirakovskaya E."/>
        </authorList>
    </citation>
    <scope>NUCLEOTIDE SEQUENCE</scope>
</reference>
<evidence type="ECO:0000256" key="1">
    <source>
        <dbReference type="ARBA" id="ARBA00010641"/>
    </source>
</evidence>
<dbReference type="PANTHER" id="PTHR43133">
    <property type="entry name" value="RNA POLYMERASE ECF-TYPE SIGMA FACTO"/>
    <property type="match status" value="1"/>
</dbReference>
<evidence type="ECO:0000256" key="2">
    <source>
        <dbReference type="ARBA" id="ARBA00023015"/>
    </source>
</evidence>
<dbReference type="InterPro" id="IPR013324">
    <property type="entry name" value="RNA_pol_sigma_r3/r4-like"/>
</dbReference>
<feature type="domain" description="RNA polymerase sigma-70 region 2" evidence="5">
    <location>
        <begin position="21"/>
        <end position="89"/>
    </location>
</feature>
<dbReference type="InterPro" id="IPR036388">
    <property type="entry name" value="WH-like_DNA-bd_sf"/>
</dbReference>
<sequence length="196" mass="22925">MLWGNKDKVKPISKHTRFEALVRPHVKSLYQTAYRFCGNKADAEDLIQDLLLKLYPKYDELVNIENLKAWMSRILYHLYIDTIRQNDRRPDVAADINPDDVLDEQNNHSTPESDLSNSLILKNIQDAMQGLNTDQKTIVVLHDFEEYTLPELAIMLDTPVGTLKSRLHRARMALRKKLQKKDIKEEPFVELERVTR</sequence>
<dbReference type="InterPro" id="IPR013325">
    <property type="entry name" value="RNA_pol_sigma_r2"/>
</dbReference>
<evidence type="ECO:0000259" key="6">
    <source>
        <dbReference type="Pfam" id="PF08281"/>
    </source>
</evidence>
<keyword evidence="2" id="KW-0805">Transcription regulation</keyword>
<protein>
    <recommendedName>
        <fullName evidence="8">RNA polymerase ECF-type sigma factor</fullName>
    </recommendedName>
</protein>
<keyword evidence="4" id="KW-0804">Transcription</keyword>
<dbReference type="AlphaFoldDB" id="A0A3B1AEG1"/>
<accession>A0A3B1AEG1</accession>
<dbReference type="InterPro" id="IPR039425">
    <property type="entry name" value="RNA_pol_sigma-70-like"/>
</dbReference>
<evidence type="ECO:0008006" key="8">
    <source>
        <dbReference type="Google" id="ProtNLM"/>
    </source>
</evidence>
<dbReference type="GO" id="GO:0003677">
    <property type="term" value="F:DNA binding"/>
    <property type="evidence" value="ECO:0007669"/>
    <property type="project" value="InterPro"/>
</dbReference>
<name>A0A3B1AEG1_9ZZZZ</name>
<evidence type="ECO:0000256" key="4">
    <source>
        <dbReference type="ARBA" id="ARBA00023163"/>
    </source>
</evidence>
<dbReference type="PANTHER" id="PTHR43133:SF25">
    <property type="entry name" value="RNA POLYMERASE SIGMA FACTOR RFAY-RELATED"/>
    <property type="match status" value="1"/>
</dbReference>
<dbReference type="InterPro" id="IPR013249">
    <property type="entry name" value="RNA_pol_sigma70_r4_t2"/>
</dbReference>
<dbReference type="CDD" id="cd06171">
    <property type="entry name" value="Sigma70_r4"/>
    <property type="match status" value="1"/>
</dbReference>